<protein>
    <recommendedName>
        <fullName evidence="4">NAD(P)-binding domain-containing protein</fullName>
    </recommendedName>
</protein>
<dbReference type="EMBL" id="ML002335">
    <property type="protein sequence ID" value="RKP38731.1"/>
    <property type="molecule type" value="Genomic_DNA"/>
</dbReference>
<gene>
    <name evidence="2" type="ORF">BJ085DRAFT_27259</name>
</gene>
<organism evidence="2 3">
    <name type="scientific">Dimargaris cristalligena</name>
    <dbReference type="NCBI Taxonomy" id="215637"/>
    <lineage>
        <taxon>Eukaryota</taxon>
        <taxon>Fungi</taxon>
        <taxon>Fungi incertae sedis</taxon>
        <taxon>Zoopagomycota</taxon>
        <taxon>Kickxellomycotina</taxon>
        <taxon>Dimargaritomycetes</taxon>
        <taxon>Dimargaritales</taxon>
        <taxon>Dimargaritaceae</taxon>
        <taxon>Dimargaris</taxon>
    </lineage>
</organism>
<feature type="region of interest" description="Disordered" evidence="1">
    <location>
        <begin position="310"/>
        <end position="344"/>
    </location>
</feature>
<accession>A0A4Q0A000</accession>
<feature type="compositionally biased region" description="Low complexity" evidence="1">
    <location>
        <begin position="314"/>
        <end position="325"/>
    </location>
</feature>
<feature type="compositionally biased region" description="Low complexity" evidence="1">
    <location>
        <begin position="18"/>
        <end position="29"/>
    </location>
</feature>
<evidence type="ECO:0000313" key="2">
    <source>
        <dbReference type="EMBL" id="RKP38731.1"/>
    </source>
</evidence>
<name>A0A4Q0A000_9FUNG</name>
<evidence type="ECO:0000313" key="3">
    <source>
        <dbReference type="Proteomes" id="UP000268162"/>
    </source>
</evidence>
<evidence type="ECO:0008006" key="4">
    <source>
        <dbReference type="Google" id="ProtNLM"/>
    </source>
</evidence>
<dbReference type="Gene3D" id="3.40.50.720">
    <property type="entry name" value="NAD(P)-binding Rossmann-like Domain"/>
    <property type="match status" value="1"/>
</dbReference>
<dbReference type="AlphaFoldDB" id="A0A4Q0A000"/>
<sequence>MAATPLDISSSFRPTPPSANLTNTTTNSSAAVMHRPPLQSIFITSCDEWLGYSLAKALLTAYYPDDPLHQVWCGVIQPQTPYTEDLKFHGGHIVSYDPRNPPPARLHTHFSRCDAVILVPMHQHERDRIDIWRYFFISIEEARRTRPTATQLQVYMLSVLNLDHISDGRFQFLLSMENLFRDWFETHPLLSWKDLVAKATASPITTATVATLGPAATATAAVAVSDTSLAPISAAGPSYSSATVSEDTADHPHQHRGAILRFTLPLEHLLLYQARIRDRRAIELPIGEASFTPIALSDLAEALLKLITQRPSHHSTTTPTTTTTSTDEDPAAITNPRRDTQTPLYNLTNSTTTSGQGLAHAAQKTLGHEFHYHPMALDEAHDYLSDHTHLTAEEVPFTISYYQVIRDAKQNNIYHDLVKLLGRSPKSSEEFMAQNKKRLAGGGCDCSM</sequence>
<proteinExistence type="predicted"/>
<evidence type="ECO:0000256" key="1">
    <source>
        <dbReference type="SAM" id="MobiDB-lite"/>
    </source>
</evidence>
<dbReference type="Proteomes" id="UP000268162">
    <property type="component" value="Unassembled WGS sequence"/>
</dbReference>
<reference evidence="3" key="1">
    <citation type="journal article" date="2018" name="Nat. Microbiol.">
        <title>Leveraging single-cell genomics to expand the fungal tree of life.</title>
        <authorList>
            <person name="Ahrendt S.R."/>
            <person name="Quandt C.A."/>
            <person name="Ciobanu D."/>
            <person name="Clum A."/>
            <person name="Salamov A."/>
            <person name="Andreopoulos B."/>
            <person name="Cheng J.F."/>
            <person name="Woyke T."/>
            <person name="Pelin A."/>
            <person name="Henrissat B."/>
            <person name="Reynolds N.K."/>
            <person name="Benny G.L."/>
            <person name="Smith M.E."/>
            <person name="James T.Y."/>
            <person name="Grigoriev I.V."/>
        </authorList>
    </citation>
    <scope>NUCLEOTIDE SEQUENCE [LARGE SCALE GENOMIC DNA]</scope>
    <source>
        <strain evidence="3">RSA 468</strain>
    </source>
</reference>
<feature type="region of interest" description="Disordered" evidence="1">
    <location>
        <begin position="1"/>
        <end position="29"/>
    </location>
</feature>
<keyword evidence="3" id="KW-1185">Reference proteome</keyword>
<dbReference type="STRING" id="215637.A0A4Q0A000"/>